<dbReference type="GO" id="GO:0046872">
    <property type="term" value="F:metal ion binding"/>
    <property type="evidence" value="ECO:0007669"/>
    <property type="project" value="UniProtKB-KW"/>
</dbReference>
<dbReference type="InterPro" id="IPR001131">
    <property type="entry name" value="Peptidase_M24B_aminopep-P_CS"/>
</dbReference>
<evidence type="ECO:0000313" key="8">
    <source>
        <dbReference type="EMBL" id="KAA0258390.1"/>
    </source>
</evidence>
<keyword evidence="1" id="KW-0645">Protease</keyword>
<evidence type="ECO:0000259" key="6">
    <source>
        <dbReference type="Pfam" id="PF00557"/>
    </source>
</evidence>
<dbReference type="Gene3D" id="3.40.350.10">
    <property type="entry name" value="Creatinase/prolidase N-terminal domain"/>
    <property type="match status" value="1"/>
</dbReference>
<dbReference type="InterPro" id="IPR000587">
    <property type="entry name" value="Creatinase_N"/>
</dbReference>
<dbReference type="PANTHER" id="PTHR46112:SF3">
    <property type="entry name" value="AMINOPEPTIDASE YPDF"/>
    <property type="match status" value="1"/>
</dbReference>
<dbReference type="InterPro" id="IPR000994">
    <property type="entry name" value="Pept_M24"/>
</dbReference>
<dbReference type="InterPro" id="IPR029149">
    <property type="entry name" value="Creatin/AminoP/Spt16_N"/>
</dbReference>
<keyword evidence="9" id="KW-1185">Reference proteome</keyword>
<dbReference type="SUPFAM" id="SSF55920">
    <property type="entry name" value="Creatinase/aminopeptidase"/>
    <property type="match status" value="1"/>
</dbReference>
<evidence type="ECO:0000313" key="9">
    <source>
        <dbReference type="Proteomes" id="UP000322876"/>
    </source>
</evidence>
<name>A0A5A8F5L7_9BACT</name>
<dbReference type="GO" id="GO:0004177">
    <property type="term" value="F:aminopeptidase activity"/>
    <property type="evidence" value="ECO:0007669"/>
    <property type="project" value="UniProtKB-KW"/>
</dbReference>
<feature type="domain" description="Creatinase N-terminal" evidence="7">
    <location>
        <begin position="3"/>
        <end position="89"/>
    </location>
</feature>
<comment type="similarity">
    <text evidence="5">Belongs to the peptidase M24B family.</text>
</comment>
<gene>
    <name evidence="8" type="ORF">FHQ18_04320</name>
</gene>
<proteinExistence type="inferred from homology"/>
<dbReference type="GO" id="GO:0006508">
    <property type="term" value="P:proteolysis"/>
    <property type="evidence" value="ECO:0007669"/>
    <property type="project" value="UniProtKB-KW"/>
</dbReference>
<evidence type="ECO:0000256" key="2">
    <source>
        <dbReference type="ARBA" id="ARBA00022723"/>
    </source>
</evidence>
<evidence type="ECO:0000259" key="7">
    <source>
        <dbReference type="Pfam" id="PF01321"/>
    </source>
</evidence>
<dbReference type="InterPro" id="IPR036005">
    <property type="entry name" value="Creatinase/aminopeptidase-like"/>
</dbReference>
<dbReference type="SUPFAM" id="SSF53092">
    <property type="entry name" value="Creatinase/prolidase N-terminal domain"/>
    <property type="match status" value="1"/>
</dbReference>
<accession>A0A5A8F5L7</accession>
<keyword evidence="4" id="KW-0482">Metalloprotease</keyword>
<sequence length="349" mass="39648">MNRVDKLRDYLDNCGYYPYIVSDVSNIYYLSGFTGSTAFIILTENHNYFITDGRYAVQSKKEVNDDFEIKIAEDYKETFRSLLKGYRKVWLEPSGEIRLLISLQNLNLDVEVCEEDKVKLLRMIKDENEIKLIRDAYKVAEIAFLNSLESFSYGETENIWAAQLEYNMKVAGARGTSFDTIVASGFRGALPHGVASDKKINKNEPVIVDYGCKVNYCSDITRVIYNGNDSYVLKIIEIVKSALMFAKENVRAGVKCKEIDKIARDYVDSKGYGSFFNHGLGHGVGIDVHELPAFNKRDETILEEGMVLTIEPGIYFDGEFGVRLEDTVIVKKDGCETLNGLLKDYVYKI</sequence>
<dbReference type="RefSeq" id="WP_149265947.1">
    <property type="nucleotide sequence ID" value="NZ_VFJB01000004.1"/>
</dbReference>
<dbReference type="PROSITE" id="PS00491">
    <property type="entry name" value="PROLINE_PEPTIDASE"/>
    <property type="match status" value="1"/>
</dbReference>
<dbReference type="InterPro" id="IPR050659">
    <property type="entry name" value="Peptidase_M24B"/>
</dbReference>
<reference evidence="8 9" key="1">
    <citation type="submission" date="2019-06" db="EMBL/GenBank/DDBJ databases">
        <title>Genomic insights into carbon and energy metabolism of Deferribacter autotrophicus revealed new metabolic traits in the phylum Deferribacteres.</title>
        <authorList>
            <person name="Slobodkin A.I."/>
            <person name="Slobodkina G.B."/>
            <person name="Allioux M."/>
            <person name="Alain K."/>
            <person name="Jebbar M."/>
            <person name="Shadrin V."/>
            <person name="Kublanov I.V."/>
            <person name="Toshchakov S.V."/>
            <person name="Bonch-Osmolovskaya E.A."/>
        </authorList>
    </citation>
    <scope>NUCLEOTIDE SEQUENCE [LARGE SCALE GENOMIC DNA]</scope>
    <source>
        <strain evidence="8 9">SL50</strain>
    </source>
</reference>
<comment type="caution">
    <text evidence="8">The sequence shown here is derived from an EMBL/GenBank/DDBJ whole genome shotgun (WGS) entry which is preliminary data.</text>
</comment>
<keyword evidence="2 5" id="KW-0479">Metal-binding</keyword>
<evidence type="ECO:0000256" key="4">
    <source>
        <dbReference type="ARBA" id="ARBA00023049"/>
    </source>
</evidence>
<protein>
    <submittedName>
        <fullName evidence="8">Aminopeptidase P family protein</fullName>
    </submittedName>
</protein>
<dbReference type="GO" id="GO:0008237">
    <property type="term" value="F:metallopeptidase activity"/>
    <property type="evidence" value="ECO:0007669"/>
    <property type="project" value="UniProtKB-KW"/>
</dbReference>
<keyword evidence="8" id="KW-0031">Aminopeptidase</keyword>
<feature type="domain" description="Peptidase M24" evidence="6">
    <location>
        <begin position="132"/>
        <end position="331"/>
    </location>
</feature>
<dbReference type="Pfam" id="PF01321">
    <property type="entry name" value="Creatinase_N"/>
    <property type="match status" value="1"/>
</dbReference>
<dbReference type="Proteomes" id="UP000322876">
    <property type="component" value="Unassembled WGS sequence"/>
</dbReference>
<dbReference type="OrthoDB" id="9806388at2"/>
<evidence type="ECO:0000256" key="5">
    <source>
        <dbReference type="RuleBase" id="RU000590"/>
    </source>
</evidence>
<organism evidence="8 9">
    <name type="scientific">Deferribacter autotrophicus</name>
    <dbReference type="NCBI Taxonomy" id="500465"/>
    <lineage>
        <taxon>Bacteria</taxon>
        <taxon>Pseudomonadati</taxon>
        <taxon>Deferribacterota</taxon>
        <taxon>Deferribacteres</taxon>
        <taxon>Deferribacterales</taxon>
        <taxon>Deferribacteraceae</taxon>
        <taxon>Deferribacter</taxon>
    </lineage>
</organism>
<evidence type="ECO:0000256" key="1">
    <source>
        <dbReference type="ARBA" id="ARBA00022670"/>
    </source>
</evidence>
<keyword evidence="3" id="KW-0378">Hydrolase</keyword>
<dbReference type="EMBL" id="VFJB01000004">
    <property type="protein sequence ID" value="KAA0258390.1"/>
    <property type="molecule type" value="Genomic_DNA"/>
</dbReference>
<dbReference type="CDD" id="cd01092">
    <property type="entry name" value="APP-like"/>
    <property type="match status" value="1"/>
</dbReference>
<dbReference type="Pfam" id="PF00557">
    <property type="entry name" value="Peptidase_M24"/>
    <property type="match status" value="1"/>
</dbReference>
<dbReference type="AlphaFoldDB" id="A0A5A8F5L7"/>
<dbReference type="PANTHER" id="PTHR46112">
    <property type="entry name" value="AMINOPEPTIDASE"/>
    <property type="match status" value="1"/>
</dbReference>
<dbReference type="Gene3D" id="3.90.230.10">
    <property type="entry name" value="Creatinase/methionine aminopeptidase superfamily"/>
    <property type="match status" value="1"/>
</dbReference>
<evidence type="ECO:0000256" key="3">
    <source>
        <dbReference type="ARBA" id="ARBA00022801"/>
    </source>
</evidence>